<dbReference type="RefSeq" id="WP_226585171.1">
    <property type="nucleotide sequence ID" value="NZ_BLAY01000071.1"/>
</dbReference>
<dbReference type="EMBL" id="BLAY01000071">
    <property type="protein sequence ID" value="GET39682.1"/>
    <property type="molecule type" value="Genomic_DNA"/>
</dbReference>
<name>A0AAV3XGZ5_9CYAN</name>
<organism evidence="1 2">
    <name type="scientific">Microseira wollei NIES-4236</name>
    <dbReference type="NCBI Taxonomy" id="2530354"/>
    <lineage>
        <taxon>Bacteria</taxon>
        <taxon>Bacillati</taxon>
        <taxon>Cyanobacteriota</taxon>
        <taxon>Cyanophyceae</taxon>
        <taxon>Oscillatoriophycideae</taxon>
        <taxon>Aerosakkonematales</taxon>
        <taxon>Aerosakkonemataceae</taxon>
        <taxon>Microseira</taxon>
    </lineage>
</organism>
<sequence length="48" mass="5599">MAYYDFDDHFWSPQEVCGQIPQKNQPSWGVQHLIGSILELAKKIRLNP</sequence>
<comment type="caution">
    <text evidence="1">The sequence shown here is derived from an EMBL/GenBank/DDBJ whole genome shotgun (WGS) entry which is preliminary data.</text>
</comment>
<protein>
    <recommendedName>
        <fullName evidence="3">Transposase</fullName>
    </recommendedName>
</protein>
<evidence type="ECO:0000313" key="2">
    <source>
        <dbReference type="Proteomes" id="UP001050975"/>
    </source>
</evidence>
<proteinExistence type="predicted"/>
<dbReference type="Proteomes" id="UP001050975">
    <property type="component" value="Unassembled WGS sequence"/>
</dbReference>
<keyword evidence="2" id="KW-1185">Reference proteome</keyword>
<reference evidence="1" key="1">
    <citation type="submission" date="2019-10" db="EMBL/GenBank/DDBJ databases">
        <title>Draft genome sequece of Microseira wollei NIES-4236.</title>
        <authorList>
            <person name="Yamaguchi H."/>
            <person name="Suzuki S."/>
            <person name="Kawachi M."/>
        </authorList>
    </citation>
    <scope>NUCLEOTIDE SEQUENCE</scope>
    <source>
        <strain evidence="1">NIES-4236</strain>
    </source>
</reference>
<dbReference type="AlphaFoldDB" id="A0AAV3XGZ5"/>
<accession>A0AAV3XGZ5</accession>
<evidence type="ECO:0000313" key="1">
    <source>
        <dbReference type="EMBL" id="GET39682.1"/>
    </source>
</evidence>
<gene>
    <name evidence="1" type="ORF">MiSe_44540</name>
</gene>
<evidence type="ECO:0008006" key="3">
    <source>
        <dbReference type="Google" id="ProtNLM"/>
    </source>
</evidence>